<organism evidence="1 2">
    <name type="scientific">Citrus sinensis</name>
    <name type="common">Sweet orange</name>
    <name type="synonym">Citrus aurantium var. sinensis</name>
    <dbReference type="NCBI Taxonomy" id="2711"/>
    <lineage>
        <taxon>Eukaryota</taxon>
        <taxon>Viridiplantae</taxon>
        <taxon>Streptophyta</taxon>
        <taxon>Embryophyta</taxon>
        <taxon>Tracheophyta</taxon>
        <taxon>Spermatophyta</taxon>
        <taxon>Magnoliopsida</taxon>
        <taxon>eudicotyledons</taxon>
        <taxon>Gunneridae</taxon>
        <taxon>Pentapetalae</taxon>
        <taxon>rosids</taxon>
        <taxon>malvids</taxon>
        <taxon>Sapindales</taxon>
        <taxon>Rutaceae</taxon>
        <taxon>Aurantioideae</taxon>
        <taxon>Citrus</taxon>
    </lineage>
</organism>
<evidence type="ECO:0000313" key="2">
    <source>
        <dbReference type="Proteomes" id="UP000829398"/>
    </source>
</evidence>
<sequence length="207" mass="23828">MNLKAFFVLSAVLSLLLLFANRTEARKDQGEYWRGFVKDSDVPESIQIHARQDPVSTASNAKAHCKEPEDLEHKREKTYVKDSDATIDILVYHNDIKPTEQKLFGNHFESSPDATIYHNDIKPTEQKLFTNHFESSPDATIYHNDIKPTEQKLFANHFVSSPDATIYHNDIKPIEMIKSFVSKFFNQTLLSIVWREPVIISNICAYV</sequence>
<gene>
    <name evidence="1" type="ORF">KPL71_023043</name>
</gene>
<evidence type="ECO:0000313" key="1">
    <source>
        <dbReference type="EMBL" id="KAH9696094.1"/>
    </source>
</evidence>
<keyword evidence="2" id="KW-1185">Reference proteome</keyword>
<protein>
    <submittedName>
        <fullName evidence="1">Uncharacterized protein</fullName>
    </submittedName>
</protein>
<comment type="caution">
    <text evidence="1">The sequence shown here is derived from an EMBL/GenBank/DDBJ whole genome shotgun (WGS) entry which is preliminary data.</text>
</comment>
<accession>A0ACB8IG01</accession>
<name>A0ACB8IG01_CITSI</name>
<proteinExistence type="predicted"/>
<dbReference type="EMBL" id="CM039177">
    <property type="protein sequence ID" value="KAH9696094.1"/>
    <property type="molecule type" value="Genomic_DNA"/>
</dbReference>
<dbReference type="Proteomes" id="UP000829398">
    <property type="component" value="Chromosome 8"/>
</dbReference>
<reference evidence="2" key="1">
    <citation type="journal article" date="2023" name="Hortic. Res.">
        <title>A chromosome-level phased genome enabling allele-level studies in sweet orange: a case study on citrus Huanglongbing tolerance.</title>
        <authorList>
            <person name="Wu B."/>
            <person name="Yu Q."/>
            <person name="Deng Z."/>
            <person name="Duan Y."/>
            <person name="Luo F."/>
            <person name="Gmitter F. Jr."/>
        </authorList>
    </citation>
    <scope>NUCLEOTIDE SEQUENCE [LARGE SCALE GENOMIC DNA]</scope>
    <source>
        <strain evidence="2">cv. Valencia</strain>
    </source>
</reference>